<dbReference type="PANTHER" id="PTHR14677:SF40">
    <property type="entry name" value="CDC48-ASSOCIATED UBIQUITIN-LIKE_ZINC FINGER PROTEIN 1"/>
    <property type="match status" value="1"/>
</dbReference>
<gene>
    <name evidence="7" type="ORF">W97_05429</name>
</gene>
<reference evidence="8" key="1">
    <citation type="submission" date="2012-06" db="EMBL/GenBank/DDBJ databases">
        <title>The genome sequence of Coniosporium apollinis CBS 100218.</title>
        <authorList>
            <consortium name="The Broad Institute Genome Sequencing Platform"/>
            <person name="Cuomo C."/>
            <person name="Gorbushina A."/>
            <person name="Noack S."/>
            <person name="Walker B."/>
            <person name="Young S.K."/>
            <person name="Zeng Q."/>
            <person name="Gargeya S."/>
            <person name="Fitzgerald M."/>
            <person name="Haas B."/>
            <person name="Abouelleil A."/>
            <person name="Alvarado L."/>
            <person name="Arachchi H.M."/>
            <person name="Berlin A.M."/>
            <person name="Chapman S.B."/>
            <person name="Goldberg J."/>
            <person name="Griggs A."/>
            <person name="Gujja S."/>
            <person name="Hansen M."/>
            <person name="Howarth C."/>
            <person name="Imamovic A."/>
            <person name="Larimer J."/>
            <person name="McCowan C."/>
            <person name="Montmayeur A."/>
            <person name="Murphy C."/>
            <person name="Neiman D."/>
            <person name="Pearson M."/>
            <person name="Priest M."/>
            <person name="Roberts A."/>
            <person name="Saif S."/>
            <person name="Shea T."/>
            <person name="Sisk P."/>
            <person name="Sykes S."/>
            <person name="Wortman J."/>
            <person name="Nusbaum C."/>
            <person name="Birren B."/>
        </authorList>
    </citation>
    <scope>NUCLEOTIDE SEQUENCE [LARGE SCALE GENOMIC DNA]</scope>
    <source>
        <strain evidence="8">CBS 100218</strain>
    </source>
</reference>
<evidence type="ECO:0000313" key="7">
    <source>
        <dbReference type="EMBL" id="EON66185.1"/>
    </source>
</evidence>
<accession>R7YW81</accession>
<evidence type="ECO:0000256" key="4">
    <source>
        <dbReference type="PROSITE-ProRule" id="PRU00449"/>
    </source>
</evidence>
<name>R7YW81_CONA1</name>
<dbReference type="GO" id="GO:0008270">
    <property type="term" value="F:zinc ion binding"/>
    <property type="evidence" value="ECO:0007669"/>
    <property type="project" value="UniProtKB-KW"/>
</dbReference>
<dbReference type="InterPro" id="IPR057358">
    <property type="entry name" value="UBL_ZFAND1-like"/>
</dbReference>
<protein>
    <recommendedName>
        <fullName evidence="6">AN1-type domain-containing protein</fullName>
    </recommendedName>
</protein>
<feature type="domain" description="AN1-type" evidence="6">
    <location>
        <begin position="28"/>
        <end position="76"/>
    </location>
</feature>
<dbReference type="GO" id="GO:0005737">
    <property type="term" value="C:cytoplasm"/>
    <property type="evidence" value="ECO:0007669"/>
    <property type="project" value="TreeGrafter"/>
</dbReference>
<evidence type="ECO:0000256" key="1">
    <source>
        <dbReference type="ARBA" id="ARBA00022723"/>
    </source>
</evidence>
<dbReference type="PROSITE" id="PS51039">
    <property type="entry name" value="ZF_AN1"/>
    <property type="match status" value="1"/>
</dbReference>
<dbReference type="PANTHER" id="PTHR14677">
    <property type="entry name" value="ARSENITE INDUCUBLE RNA ASSOCIATED PROTEIN AIP-1-RELATED"/>
    <property type="match status" value="1"/>
</dbReference>
<dbReference type="EMBL" id="JH767578">
    <property type="protein sequence ID" value="EON66185.1"/>
    <property type="molecule type" value="Genomic_DNA"/>
</dbReference>
<keyword evidence="8" id="KW-1185">Reference proteome</keyword>
<keyword evidence="3" id="KW-0862">Zinc</keyword>
<dbReference type="HOGENOM" id="CLU_052358_2_0_1"/>
<dbReference type="eggNOG" id="KOG3183">
    <property type="taxonomic scope" value="Eukaryota"/>
</dbReference>
<sequence length="319" mass="34480">MATPSSSSTSTPNSSEQTYTTMSVGDVEAIGAHCQAAFCHQLDFLPFRCESCRGTFCLDHRTESAHACANAGAWARARRQQELGGTTSAQRAGQKSMLNQERECADSGCKTMIYTARTPGVLCATCNRSYCLKHRMREDHDCKNLKPVGARTTSVQTQQNREGALAKLKAWGVARKAAASSNIASIKPKPAPTSAAARTTALSALKKNAKGDEKVPAEKRVYLHAEASADTAAAKFPRGEFFYSKEWSVGRVLDDAARRLQVENLNNRSEGEENKLRVFHVEGGRLLDFSEKLGTAVQSGNTIVLLRGVGPSAPDLIKV</sequence>
<dbReference type="OMA" id="RQYCLKH"/>
<keyword evidence="1" id="KW-0479">Metal-binding</keyword>
<dbReference type="InterPro" id="IPR000058">
    <property type="entry name" value="Znf_AN1"/>
</dbReference>
<evidence type="ECO:0000256" key="2">
    <source>
        <dbReference type="ARBA" id="ARBA00022771"/>
    </source>
</evidence>
<evidence type="ECO:0000313" key="8">
    <source>
        <dbReference type="Proteomes" id="UP000016924"/>
    </source>
</evidence>
<dbReference type="SUPFAM" id="SSF118310">
    <property type="entry name" value="AN1-like Zinc finger"/>
    <property type="match status" value="2"/>
</dbReference>
<feature type="region of interest" description="Disordered" evidence="5">
    <location>
        <begin position="1"/>
        <end position="20"/>
    </location>
</feature>
<dbReference type="OrthoDB" id="431929at2759"/>
<dbReference type="Gene3D" id="4.10.1110.10">
    <property type="entry name" value="AN1-like Zinc finger"/>
    <property type="match status" value="2"/>
</dbReference>
<dbReference type="Pfam" id="PF25327">
    <property type="entry name" value="UBL_ZFAND1"/>
    <property type="match status" value="1"/>
</dbReference>
<dbReference type="Pfam" id="PF01428">
    <property type="entry name" value="zf-AN1"/>
    <property type="match status" value="2"/>
</dbReference>
<proteinExistence type="predicted"/>
<dbReference type="AlphaFoldDB" id="R7YW81"/>
<keyword evidence="2 4" id="KW-0863">Zinc-finger</keyword>
<evidence type="ECO:0000259" key="6">
    <source>
        <dbReference type="PROSITE" id="PS51039"/>
    </source>
</evidence>
<organism evidence="7 8">
    <name type="scientific">Coniosporium apollinis (strain CBS 100218)</name>
    <name type="common">Rock-inhabiting black yeast</name>
    <dbReference type="NCBI Taxonomy" id="1168221"/>
    <lineage>
        <taxon>Eukaryota</taxon>
        <taxon>Fungi</taxon>
        <taxon>Dikarya</taxon>
        <taxon>Ascomycota</taxon>
        <taxon>Pezizomycotina</taxon>
        <taxon>Dothideomycetes</taxon>
        <taxon>Dothideomycetes incertae sedis</taxon>
        <taxon>Coniosporium</taxon>
    </lineage>
</organism>
<evidence type="ECO:0000256" key="5">
    <source>
        <dbReference type="SAM" id="MobiDB-lite"/>
    </source>
</evidence>
<dbReference type="STRING" id="1168221.R7YW81"/>
<dbReference type="GeneID" id="19902740"/>
<dbReference type="Proteomes" id="UP000016924">
    <property type="component" value="Unassembled WGS sequence"/>
</dbReference>
<dbReference type="RefSeq" id="XP_007781502.1">
    <property type="nucleotide sequence ID" value="XM_007783312.1"/>
</dbReference>
<dbReference type="InterPro" id="IPR035896">
    <property type="entry name" value="AN1-like_Znf"/>
</dbReference>
<evidence type="ECO:0000256" key="3">
    <source>
        <dbReference type="ARBA" id="ARBA00022833"/>
    </source>
</evidence>
<dbReference type="SMART" id="SM00154">
    <property type="entry name" value="ZnF_AN1"/>
    <property type="match status" value="2"/>
</dbReference>
<feature type="compositionally biased region" description="Low complexity" evidence="5">
    <location>
        <begin position="1"/>
        <end position="15"/>
    </location>
</feature>